<evidence type="ECO:0000313" key="4">
    <source>
        <dbReference type="Proteomes" id="UP000183760"/>
    </source>
</evidence>
<dbReference type="Proteomes" id="UP000183760">
    <property type="component" value="Unassembled WGS sequence"/>
</dbReference>
<dbReference type="EMBL" id="FOIB01000020">
    <property type="protein sequence ID" value="SEU42665.1"/>
    <property type="molecule type" value="Genomic_DNA"/>
</dbReference>
<evidence type="ECO:0000313" key="3">
    <source>
        <dbReference type="EMBL" id="SEU42665.1"/>
    </source>
</evidence>
<organism evidence="2 5">
    <name type="scientific">Myxococcus fulvus</name>
    <dbReference type="NCBI Taxonomy" id="33"/>
    <lineage>
        <taxon>Bacteria</taxon>
        <taxon>Pseudomonadati</taxon>
        <taxon>Myxococcota</taxon>
        <taxon>Myxococcia</taxon>
        <taxon>Myxococcales</taxon>
        <taxon>Cystobacterineae</taxon>
        <taxon>Myxococcaceae</taxon>
        <taxon>Myxococcus</taxon>
    </lineage>
</organism>
<proteinExistence type="predicted"/>
<gene>
    <name evidence="2" type="ORF">MFU01_84270</name>
    <name evidence="3" type="ORF">SAMN05443572_12024</name>
</gene>
<dbReference type="Proteomes" id="UP000321514">
    <property type="component" value="Unassembled WGS sequence"/>
</dbReference>
<dbReference type="InterPro" id="IPR003776">
    <property type="entry name" value="YcaO-like_dom"/>
</dbReference>
<keyword evidence="4" id="KW-1185">Reference proteome</keyword>
<keyword evidence="3" id="KW-0687">Ribonucleoprotein</keyword>
<dbReference type="Pfam" id="PF02624">
    <property type="entry name" value="YcaO"/>
    <property type="match status" value="1"/>
</dbReference>
<protein>
    <submittedName>
        <fullName evidence="3">Ribosomal protein S12 methylthiotransferase accessory factor</fullName>
    </submittedName>
</protein>
<reference evidence="2 5" key="2">
    <citation type="submission" date="2019-07" db="EMBL/GenBank/DDBJ databases">
        <title>Whole genome shotgun sequence of Myxococcus fulvus NBRC 100333.</title>
        <authorList>
            <person name="Hosoyama A."/>
            <person name="Uohara A."/>
            <person name="Ohji S."/>
            <person name="Ichikawa N."/>
        </authorList>
    </citation>
    <scope>NUCLEOTIDE SEQUENCE [LARGE SCALE GENOMIC DNA]</scope>
    <source>
        <strain evidence="2 5">NBRC 100333</strain>
    </source>
</reference>
<name>A0A511TGU4_MYXFU</name>
<reference evidence="3 4" key="1">
    <citation type="submission" date="2016-10" db="EMBL/GenBank/DDBJ databases">
        <authorList>
            <person name="Varghese N."/>
            <person name="Submissions S."/>
        </authorList>
    </citation>
    <scope>NUCLEOTIDE SEQUENCE [LARGE SCALE GENOMIC DNA]</scope>
    <source>
        <strain evidence="3 4">DSM 16525</strain>
    </source>
</reference>
<dbReference type="PROSITE" id="PS51664">
    <property type="entry name" value="YCAO"/>
    <property type="match status" value="1"/>
</dbReference>
<dbReference type="RefSeq" id="WP_074959403.1">
    <property type="nucleotide sequence ID" value="NZ_BJXR01000079.1"/>
</dbReference>
<evidence type="ECO:0000313" key="5">
    <source>
        <dbReference type="Proteomes" id="UP000321514"/>
    </source>
</evidence>
<keyword evidence="3" id="KW-0689">Ribosomal protein</keyword>
<dbReference type="NCBIfam" id="TIGR00702">
    <property type="entry name" value="YcaO-type kinase domain"/>
    <property type="match status" value="1"/>
</dbReference>
<sequence length="405" mass="44256">MTPKAFRQGTHRLMPPSETVARLKPLLPAMGITRIANVTGLDTLGIPVVMVCRPQARSLSVSQGKGLDIDAAKASGVMESVELFHAERIQAPLLLASARELSGSRPLIDLAALPRLSVSGFHADLSLLWLEGFDLVRGGRPWLPYELVHMNFTVPLPPGSGSFLMGSRGLASGNHPMEAVSHGICELVEHDAATLWRSLEDEARLRTRLRLDTVDDADCLGLLERYARAGVEVVVWETTSDVGIPSFRCTIDEREPDPARPIAPMSGMGCHPVREVALLRALTEAAQSRLTFISGARDDIRHGAFGGGGGAEGVRRWRERTRTERPTRHFHEAPTFHGDTLEADVDWALKRLVAAGLEQVVAVDLSRPEFRIAVCRVVIPGLEPLDDTPGYIPGERARRARERDA</sequence>
<dbReference type="GO" id="GO:0005840">
    <property type="term" value="C:ribosome"/>
    <property type="evidence" value="ECO:0007669"/>
    <property type="project" value="UniProtKB-KW"/>
</dbReference>
<accession>A0A511TGU4</accession>
<dbReference type="PANTHER" id="PTHR37809">
    <property type="entry name" value="RIBOSOMAL PROTEIN S12 METHYLTHIOTRANSFERASE ACCESSORY FACTOR YCAO"/>
    <property type="match status" value="1"/>
</dbReference>
<feature type="domain" description="YcaO" evidence="1">
    <location>
        <begin position="64"/>
        <end position="405"/>
    </location>
</feature>
<dbReference type="EMBL" id="BJXR01000079">
    <property type="protein sequence ID" value="GEN13390.1"/>
    <property type="molecule type" value="Genomic_DNA"/>
</dbReference>
<dbReference type="PANTHER" id="PTHR37809:SF1">
    <property type="entry name" value="RIBOSOMAL PROTEIN S12 METHYLTHIOTRANSFERASE ACCESSORY FACTOR YCAO"/>
    <property type="match status" value="1"/>
</dbReference>
<evidence type="ECO:0000313" key="2">
    <source>
        <dbReference type="EMBL" id="GEN13390.1"/>
    </source>
</evidence>
<comment type="caution">
    <text evidence="2">The sequence shown here is derived from an EMBL/GenBank/DDBJ whole genome shotgun (WGS) entry which is preliminary data.</text>
</comment>
<dbReference type="AlphaFoldDB" id="A0A511TGU4"/>
<evidence type="ECO:0000259" key="1">
    <source>
        <dbReference type="PROSITE" id="PS51664"/>
    </source>
</evidence>
<dbReference type="Gene3D" id="3.30.160.660">
    <property type="match status" value="1"/>
</dbReference>